<dbReference type="OrthoDB" id="117013at2759"/>
<dbReference type="PANTHER" id="PTHR23227:SF83">
    <property type="entry name" value="ENDONUCLEASE_EXONUCLEASE_PHOSPHATASE DOMAIN-CONTAINING PROTEIN"/>
    <property type="match status" value="1"/>
</dbReference>
<dbReference type="PANTHER" id="PTHR23227">
    <property type="entry name" value="BUCENTAUR RELATED"/>
    <property type="match status" value="1"/>
</dbReference>
<reference evidence="2 3" key="1">
    <citation type="submission" date="2018-07" db="EMBL/GenBank/DDBJ databases">
        <title>Genome sequencing of oomycete isolates from Chile give support for New Zealand origin for Phytophthora kernoviae and make available the first Nothophytophthora sp. genome.</title>
        <authorList>
            <person name="Studholme D.J."/>
            <person name="Sanfuentes E."/>
            <person name="Panda P."/>
            <person name="Hill R."/>
            <person name="Sambles C."/>
            <person name="Grant M."/>
            <person name="Williams N.M."/>
            <person name="Mcdougal R.L."/>
        </authorList>
    </citation>
    <scope>NUCLEOTIDE SEQUENCE [LARGE SCALE GENOMIC DNA]</scope>
    <source>
        <strain evidence="2">Chile6</strain>
    </source>
</reference>
<sequence>MGMSTRMPLGTFNANSIGSQFKREETLPSDLEAYKIGILGFQETRIDHQSEVQIGKYHLFTLPTGNPHHGIGFAIAPHLRENLRKCWAHSDRVGILQIQFSGAHRVNVITGYAPHSGYPTVDVDKFYEDLHDAFHSLPSRNTTFIIGDFNTKIGRRREGETYLGNWGRGQRNRNGHTLALFCEANQLFLTNTAFQKKAQHLTT</sequence>
<proteinExistence type="predicted"/>
<evidence type="ECO:0000259" key="1">
    <source>
        <dbReference type="Pfam" id="PF03372"/>
    </source>
</evidence>
<dbReference type="SUPFAM" id="SSF56219">
    <property type="entry name" value="DNase I-like"/>
    <property type="match status" value="1"/>
</dbReference>
<accession>A0A3F2RBX7</accession>
<protein>
    <recommendedName>
        <fullName evidence="1">Endonuclease/exonuclease/phosphatase domain-containing protein</fullName>
    </recommendedName>
</protein>
<dbReference type="AlphaFoldDB" id="A0A3F2RBX7"/>
<dbReference type="Gene3D" id="3.60.10.10">
    <property type="entry name" value="Endonuclease/exonuclease/phosphatase"/>
    <property type="match status" value="1"/>
</dbReference>
<gene>
    <name evidence="2" type="ORF">BBP00_00009677</name>
</gene>
<dbReference type="InterPro" id="IPR027124">
    <property type="entry name" value="Swc5/CFDP1/2"/>
</dbReference>
<evidence type="ECO:0000313" key="2">
    <source>
        <dbReference type="EMBL" id="RLN52270.1"/>
    </source>
</evidence>
<evidence type="ECO:0000313" key="3">
    <source>
        <dbReference type="Proteomes" id="UP000277300"/>
    </source>
</evidence>
<name>A0A3F2RBX7_9STRA</name>
<comment type="caution">
    <text evidence="2">The sequence shown here is derived from an EMBL/GenBank/DDBJ whole genome shotgun (WGS) entry which is preliminary data.</text>
</comment>
<dbReference type="InterPro" id="IPR005135">
    <property type="entry name" value="Endo/exonuclease/phosphatase"/>
</dbReference>
<dbReference type="Proteomes" id="UP000277300">
    <property type="component" value="Unassembled WGS sequence"/>
</dbReference>
<dbReference type="EMBL" id="MBDO02000788">
    <property type="protein sequence ID" value="RLN52270.1"/>
    <property type="molecule type" value="Genomic_DNA"/>
</dbReference>
<organism evidence="2 3">
    <name type="scientific">Phytophthora kernoviae</name>
    <dbReference type="NCBI Taxonomy" id="325452"/>
    <lineage>
        <taxon>Eukaryota</taxon>
        <taxon>Sar</taxon>
        <taxon>Stramenopiles</taxon>
        <taxon>Oomycota</taxon>
        <taxon>Peronosporomycetes</taxon>
        <taxon>Peronosporales</taxon>
        <taxon>Peronosporaceae</taxon>
        <taxon>Phytophthora</taxon>
    </lineage>
</organism>
<dbReference type="InterPro" id="IPR036691">
    <property type="entry name" value="Endo/exonu/phosph_ase_sf"/>
</dbReference>
<feature type="domain" description="Endonuclease/exonuclease/phosphatase" evidence="1">
    <location>
        <begin position="10"/>
        <end position="151"/>
    </location>
</feature>
<dbReference type="Pfam" id="PF03372">
    <property type="entry name" value="Exo_endo_phos"/>
    <property type="match status" value="1"/>
</dbReference>
<dbReference type="GO" id="GO:0003824">
    <property type="term" value="F:catalytic activity"/>
    <property type="evidence" value="ECO:0007669"/>
    <property type="project" value="InterPro"/>
</dbReference>